<name>A0A1I4TWB6_9EURY</name>
<accession>A0A1I4TWB6</accession>
<dbReference type="EMBL" id="FOUJ01000005">
    <property type="protein sequence ID" value="SFM80881.1"/>
    <property type="molecule type" value="Genomic_DNA"/>
</dbReference>
<gene>
    <name evidence="1" type="ORF">SAMN04488696_2488</name>
</gene>
<proteinExistence type="predicted"/>
<reference evidence="2" key="1">
    <citation type="submission" date="2016-10" db="EMBL/GenBank/DDBJ databases">
        <authorList>
            <person name="Varghese N."/>
            <person name="Submissions S."/>
        </authorList>
    </citation>
    <scope>NUCLEOTIDE SEQUENCE [LARGE SCALE GENOMIC DNA]</scope>
    <source>
        <strain evidence="2">Mob M</strain>
    </source>
</reference>
<organism evidence="1 2">
    <name type="scientific">Methanolobus profundi</name>
    <dbReference type="NCBI Taxonomy" id="487685"/>
    <lineage>
        <taxon>Archaea</taxon>
        <taxon>Methanobacteriati</taxon>
        <taxon>Methanobacteriota</taxon>
        <taxon>Stenosarchaea group</taxon>
        <taxon>Methanomicrobia</taxon>
        <taxon>Methanosarcinales</taxon>
        <taxon>Methanosarcinaceae</taxon>
        <taxon>Methanolobus</taxon>
    </lineage>
</organism>
<evidence type="ECO:0000313" key="2">
    <source>
        <dbReference type="Proteomes" id="UP000198535"/>
    </source>
</evidence>
<protein>
    <submittedName>
        <fullName evidence="1">Uncharacterized protein</fullName>
    </submittedName>
</protein>
<dbReference type="AlphaFoldDB" id="A0A1I4TWB6"/>
<dbReference type="RefSeq" id="WP_091937396.1">
    <property type="nucleotide sequence ID" value="NZ_FOUJ01000005.1"/>
</dbReference>
<dbReference type="Proteomes" id="UP000198535">
    <property type="component" value="Unassembled WGS sequence"/>
</dbReference>
<evidence type="ECO:0000313" key="1">
    <source>
        <dbReference type="EMBL" id="SFM80881.1"/>
    </source>
</evidence>
<keyword evidence="2" id="KW-1185">Reference proteome</keyword>
<sequence length="277" mass="32132">MKEHTNTKDWLRDNLSFNEDVLISGDSSFSKTLEITPDADVSLRFIANQRRIYGYFLTIQASLDVWNDIEKEIVKTEQTVTTIRMLSGMLNYPIAVLLYDNNNEGSFSVSDDLVRFTKVNDLGLKEYFASIHPELIENVGTIYKKVNRSVNDTFQTWTRNNLSRFLVINDFDIIIPRKSLIIELKRIEEDINSWKPYLDDKSNYLALMKICSLNNLEMKVIAYQEDANKVALHSLKNVYKSKIIGQFVICEIEDVLNGVNVTKGLFTDYESTRRRQK</sequence>